<dbReference type="RefSeq" id="WP_049174017.1">
    <property type="nucleotide sequence ID" value="NZ_BKFK01000012.1"/>
</dbReference>
<evidence type="ECO:0000313" key="3">
    <source>
        <dbReference type="Proteomes" id="UP000263596"/>
    </source>
</evidence>
<name>A0A3D2SMD5_9GAMM</name>
<feature type="transmembrane region" description="Helical" evidence="1">
    <location>
        <begin position="6"/>
        <end position="27"/>
    </location>
</feature>
<feature type="transmembrane region" description="Helical" evidence="1">
    <location>
        <begin position="108"/>
        <end position="129"/>
    </location>
</feature>
<reference evidence="2 3" key="1">
    <citation type="journal article" date="2018" name="Nat. Biotechnol.">
        <title>A standardized bacterial taxonomy based on genome phylogeny substantially revises the tree of life.</title>
        <authorList>
            <person name="Parks D.H."/>
            <person name="Chuvochina M."/>
            <person name="Waite D.W."/>
            <person name="Rinke C."/>
            <person name="Skarshewski A."/>
            <person name="Chaumeil P.A."/>
            <person name="Hugenholtz P."/>
        </authorList>
    </citation>
    <scope>NUCLEOTIDE SEQUENCE [LARGE SCALE GENOMIC DNA]</scope>
    <source>
        <strain evidence="2">UBA9669</strain>
    </source>
</reference>
<organism evidence="2 3">
    <name type="scientific">Acinetobacter ursingii</name>
    <dbReference type="NCBI Taxonomy" id="108980"/>
    <lineage>
        <taxon>Bacteria</taxon>
        <taxon>Pseudomonadati</taxon>
        <taxon>Pseudomonadota</taxon>
        <taxon>Gammaproteobacteria</taxon>
        <taxon>Moraxellales</taxon>
        <taxon>Moraxellaceae</taxon>
        <taxon>Acinetobacter</taxon>
    </lineage>
</organism>
<keyword evidence="1" id="KW-0812">Transmembrane</keyword>
<keyword evidence="1" id="KW-0472">Membrane</keyword>
<evidence type="ECO:0000256" key="1">
    <source>
        <dbReference type="SAM" id="Phobius"/>
    </source>
</evidence>
<dbReference type="AlphaFoldDB" id="A0A3D2SMD5"/>
<feature type="transmembrane region" description="Helical" evidence="1">
    <location>
        <begin position="72"/>
        <end position="96"/>
    </location>
</feature>
<proteinExistence type="predicted"/>
<accession>A0A3D2SMD5</accession>
<gene>
    <name evidence="2" type="ORF">DHW29_07085</name>
</gene>
<keyword evidence="1" id="KW-1133">Transmembrane helix</keyword>
<sequence>MNEILNNNWFVSIVTGLLFYILPKFLLKIKYHFSKKGILGRAIRYFDLKRLRKIRIILQDDTKIQKETTKNYAYLIIFLLSMMTYFWLLLCLTILSSDFRFFINNDKLTYNIYAITAGFPVYIFELLYLNQKYFVDQIYKFRK</sequence>
<protein>
    <submittedName>
        <fullName evidence="2">Uncharacterized protein</fullName>
    </submittedName>
</protein>
<evidence type="ECO:0000313" key="2">
    <source>
        <dbReference type="EMBL" id="HCK29962.1"/>
    </source>
</evidence>
<comment type="caution">
    <text evidence="2">The sequence shown here is derived from an EMBL/GenBank/DDBJ whole genome shotgun (WGS) entry which is preliminary data.</text>
</comment>
<dbReference type="Proteomes" id="UP000263596">
    <property type="component" value="Unassembled WGS sequence"/>
</dbReference>
<dbReference type="EMBL" id="DPVE01000127">
    <property type="protein sequence ID" value="HCK29962.1"/>
    <property type="molecule type" value="Genomic_DNA"/>
</dbReference>